<comment type="caution">
    <text evidence="1">The sequence shown here is derived from an EMBL/GenBank/DDBJ whole genome shotgun (WGS) entry which is preliminary data.</text>
</comment>
<keyword evidence="2" id="KW-1185">Reference proteome</keyword>
<name>A0A4Z1DM90_STRGP</name>
<proteinExistence type="predicted"/>
<reference evidence="1 2" key="1">
    <citation type="submission" date="2019-04" db="EMBL/GenBank/DDBJ databases">
        <title>Streptomyces sp. nov. Bv016 isolated from bark of Buahinia variegata.</title>
        <authorList>
            <person name="Kanchanasin P."/>
            <person name="Tanasupawat S."/>
            <person name="Yuki M."/>
            <person name="Kudo T."/>
        </authorList>
    </citation>
    <scope>NUCLEOTIDE SEQUENCE [LARGE SCALE GENOMIC DNA]</scope>
    <source>
        <strain evidence="1 2">JCM 4765</strain>
    </source>
</reference>
<sequence>MRTSAGSTSRRDPACYPRLRFVTRPIPEALLALMDDSTILLADSHNFPLVRDVGETVLVTEPRADVVDDIRTTYRYEKVIAVGGCSVLDVGRACAQPGSLRVFPSILSNSCLSTDRSVLIEDGTRTSRRTVAPVATVISQPSVHAAHRGPGVKWTTSGLGDLFSSLSAAIEYQCPDGEDALLNMPVTRVTSQIPVVWAAVEWVLGSRGSMAGLDLRSLARYLHESSLDVLRLGHTRLNAASEHLLCYRLQEKHHYPADHATHGRLVSIGTLLVCAMFSRSSGQHGFYRSVRRLYEKSGLPTTYGDLAQIGVHREHILHGLDELAETNCLLGRLYRQYAFRMADEVFA</sequence>
<organism evidence="1 2">
    <name type="scientific">Streptomyces griseoluteus</name>
    <dbReference type="NCBI Taxonomy" id="29306"/>
    <lineage>
        <taxon>Bacteria</taxon>
        <taxon>Bacillati</taxon>
        <taxon>Actinomycetota</taxon>
        <taxon>Actinomycetes</taxon>
        <taxon>Kitasatosporales</taxon>
        <taxon>Streptomycetaceae</taxon>
        <taxon>Streptomyces</taxon>
    </lineage>
</organism>
<dbReference type="Gene3D" id="1.20.1090.10">
    <property type="entry name" value="Dehydroquinate synthase-like - alpha domain"/>
    <property type="match status" value="1"/>
</dbReference>
<accession>A0A4Z1DM90</accession>
<evidence type="ECO:0000313" key="1">
    <source>
        <dbReference type="EMBL" id="TGN83832.1"/>
    </source>
</evidence>
<dbReference type="SUPFAM" id="SSF56796">
    <property type="entry name" value="Dehydroquinate synthase-like"/>
    <property type="match status" value="1"/>
</dbReference>
<dbReference type="Proteomes" id="UP000298513">
    <property type="component" value="Unassembled WGS sequence"/>
</dbReference>
<evidence type="ECO:0000313" key="2">
    <source>
        <dbReference type="Proteomes" id="UP000298513"/>
    </source>
</evidence>
<gene>
    <name evidence="1" type="ORF">E5082_13355</name>
</gene>
<dbReference type="AlphaFoldDB" id="A0A4Z1DM90"/>
<protein>
    <submittedName>
        <fullName evidence="1">Iron-containing alcohol dehydrogenase</fullName>
    </submittedName>
</protein>
<dbReference type="EMBL" id="SRRU01000004">
    <property type="protein sequence ID" value="TGN83832.1"/>
    <property type="molecule type" value="Genomic_DNA"/>
</dbReference>